<reference evidence="2" key="1">
    <citation type="submission" date="2022-07" db="EMBL/GenBank/DDBJ databases">
        <title>Phylogenomic reconstructions and comparative analyses of Kickxellomycotina fungi.</title>
        <authorList>
            <person name="Reynolds N.K."/>
            <person name="Stajich J.E."/>
            <person name="Barry K."/>
            <person name="Grigoriev I.V."/>
            <person name="Crous P."/>
            <person name="Smith M.E."/>
        </authorList>
    </citation>
    <scope>NUCLEOTIDE SEQUENCE</scope>
    <source>
        <strain evidence="2">IMI 214461</strain>
    </source>
</reference>
<comment type="caution">
    <text evidence="2">The sequence shown here is derived from an EMBL/GenBank/DDBJ whole genome shotgun (WGS) entry which is preliminary data.</text>
</comment>
<dbReference type="AlphaFoldDB" id="A0A9W8EFC9"/>
<dbReference type="PANTHER" id="PTHR28072">
    <property type="entry name" value="CRUCIFORM CUTTING ENDONUCLEASE 1, MITOCHONDRIAL-RELATED"/>
    <property type="match status" value="1"/>
</dbReference>
<dbReference type="PANTHER" id="PTHR28072:SF1">
    <property type="entry name" value="CRUCIFORM CUTTING ENDONUCLEASE 1, MITOCHONDRIAL-RELATED"/>
    <property type="match status" value="1"/>
</dbReference>
<dbReference type="Proteomes" id="UP001150907">
    <property type="component" value="Unassembled WGS sequence"/>
</dbReference>
<dbReference type="GO" id="GO:0005739">
    <property type="term" value="C:mitochondrion"/>
    <property type="evidence" value="ECO:0007669"/>
    <property type="project" value="TreeGrafter"/>
</dbReference>
<dbReference type="OrthoDB" id="5552842at2759"/>
<dbReference type="InterPro" id="IPR012337">
    <property type="entry name" value="RNaseH-like_sf"/>
</dbReference>
<dbReference type="GO" id="GO:0070336">
    <property type="term" value="F:flap-structured DNA binding"/>
    <property type="evidence" value="ECO:0007669"/>
    <property type="project" value="TreeGrafter"/>
</dbReference>
<evidence type="ECO:0000313" key="3">
    <source>
        <dbReference type="Proteomes" id="UP001150907"/>
    </source>
</evidence>
<dbReference type="SUPFAM" id="SSF53098">
    <property type="entry name" value="Ribonuclease H-like"/>
    <property type="match status" value="2"/>
</dbReference>
<dbReference type="GO" id="GO:0000403">
    <property type="term" value="F:Y-form DNA binding"/>
    <property type="evidence" value="ECO:0007669"/>
    <property type="project" value="TreeGrafter"/>
</dbReference>
<feature type="domain" description="Mitochondrial resolvase Ydc2 catalytic" evidence="1">
    <location>
        <begin position="109"/>
        <end position="428"/>
    </location>
</feature>
<name>A0A9W8EFC9_9FUNG</name>
<accession>A0A9W8EFC9</accession>
<keyword evidence="3" id="KW-1185">Reference proteome</keyword>
<proteinExistence type="predicted"/>
<sequence length="446" mass="49323">MRALLRSHRSWLCRPKRVAGLAQKLGQIDATSAHAEITGKLAELKVRQLNEIMRSCGLTQGTGKAHKVAALGDYICASQELALRRFQDLHQRHPQALSEAHRDMVPKEVVSIDIGFRNLAFAHIAQSGKVLEWQRVELLKEANFEPWTLASVVEAFVSDLLPVRNALTCTYVIEHQRFRSQGSAAVTDSIMVNNLIEALLYANLRHAGAHIVAINPALISAHWGLSDDPGSMESEPALVADVSPTAKPPKIQRSKRSECEQTKHVASLIAHMDEVLNEQKQLTSTQHMLIQQALGKDPRRKRAVKGSARDLSVLVEKGSKSLSAMRETRRRLIKKERAVSIVQSWILDSLARHASSCDGGVGGGEAIVKVVRQHLDSLLACGAEPLGPGRHMDFPLAIADMFSHEKKKDDLCDCLTQGVAWYSWQRNVVDILDRYGSSQQIITTPI</sequence>
<dbReference type="InterPro" id="IPR039197">
    <property type="entry name" value="Mrs1/Cce1"/>
</dbReference>
<protein>
    <recommendedName>
        <fullName evidence="1">Mitochondrial resolvase Ydc2 catalytic domain-containing protein</fullName>
    </recommendedName>
</protein>
<dbReference type="EMBL" id="JANBQF010000178">
    <property type="protein sequence ID" value="KAJ2004064.1"/>
    <property type="molecule type" value="Genomic_DNA"/>
</dbReference>
<evidence type="ECO:0000259" key="1">
    <source>
        <dbReference type="Pfam" id="PF09159"/>
    </source>
</evidence>
<dbReference type="Gene3D" id="3.30.420.10">
    <property type="entry name" value="Ribonuclease H-like superfamily/Ribonuclease H"/>
    <property type="match status" value="1"/>
</dbReference>
<dbReference type="Pfam" id="PF09159">
    <property type="entry name" value="Ydc2-catalyt"/>
    <property type="match status" value="1"/>
</dbReference>
<dbReference type="InterPro" id="IPR036397">
    <property type="entry name" value="RNaseH_sf"/>
</dbReference>
<evidence type="ECO:0000313" key="2">
    <source>
        <dbReference type="EMBL" id="KAJ2004064.1"/>
    </source>
</evidence>
<dbReference type="InterPro" id="IPR015242">
    <property type="entry name" value="Ydc2_cat"/>
</dbReference>
<gene>
    <name evidence="2" type="ORF">H4R26_002720</name>
</gene>
<organism evidence="2 3">
    <name type="scientific">Coemansia thaxteri</name>
    <dbReference type="NCBI Taxonomy" id="2663907"/>
    <lineage>
        <taxon>Eukaryota</taxon>
        <taxon>Fungi</taxon>
        <taxon>Fungi incertae sedis</taxon>
        <taxon>Zoopagomycota</taxon>
        <taxon>Kickxellomycotina</taxon>
        <taxon>Kickxellomycetes</taxon>
        <taxon>Kickxellales</taxon>
        <taxon>Kickxellaceae</taxon>
        <taxon>Coemansia</taxon>
    </lineage>
</organism>
<dbReference type="GO" id="GO:0004520">
    <property type="term" value="F:DNA endonuclease activity"/>
    <property type="evidence" value="ECO:0007669"/>
    <property type="project" value="TreeGrafter"/>
</dbReference>
<dbReference type="GO" id="GO:0000402">
    <property type="term" value="F:crossed form four-way junction DNA binding"/>
    <property type="evidence" value="ECO:0007669"/>
    <property type="project" value="TreeGrafter"/>
</dbReference>